<evidence type="ECO:0000313" key="1">
    <source>
        <dbReference type="EMBL" id="ASU00386.1"/>
    </source>
</evidence>
<dbReference type="EMBL" id="MF448340">
    <property type="protein sequence ID" value="ASU00386.1"/>
    <property type="molecule type" value="Genomic_DNA"/>
</dbReference>
<evidence type="ECO:0000313" key="2">
    <source>
        <dbReference type="Proteomes" id="UP000226092"/>
    </source>
</evidence>
<dbReference type="GeneID" id="55604533"/>
<name>A0A223LES9_9CAUD</name>
<reference evidence="1 2" key="1">
    <citation type="submission" date="2017-07" db="EMBL/GenBank/DDBJ databases">
        <title>In vitro design and evaluation of phage cocktails against multidrug-resistant Aeromonas salmonicida.</title>
        <authorList>
            <person name="Chen L."/>
            <person name="Yuan S."/>
            <person name="Ma Y."/>
        </authorList>
    </citation>
    <scope>NUCLEOTIDE SEQUENCE [LARGE SCALE GENOMIC DNA]</scope>
</reference>
<protein>
    <submittedName>
        <fullName evidence="1">Uncharacterized protein</fullName>
    </submittedName>
</protein>
<sequence>MKFDVKIGPSVFMVQSDESPDDLFEMRGGVKTREGFILGQYRYIKPWVVHCQDWENMFNMFSFNEEPIKRSIVISNGEKIWYAEGCFVSEYVYTTKSLFILIDWIG</sequence>
<proteinExistence type="predicted"/>
<accession>A0A223LES9</accession>
<organism evidence="1 2">
    <name type="scientific">Aeromonas phage AS-zj</name>
    <dbReference type="NCBI Taxonomy" id="2024208"/>
    <lineage>
        <taxon>Viruses</taxon>
        <taxon>Duplodnaviria</taxon>
        <taxon>Heunggongvirae</taxon>
        <taxon>Uroviricota</taxon>
        <taxon>Caudoviricetes</taxon>
        <taxon>Pantevenvirales</taxon>
        <taxon>Straboviridae</taxon>
        <taxon>Emmerichvirinae</taxon>
        <taxon>Ceceduovirus</taxon>
        <taxon>Ceceduovirus aszj</taxon>
    </lineage>
</organism>
<keyword evidence="2" id="KW-1185">Reference proteome</keyword>
<dbReference type="RefSeq" id="YP_009834466.1">
    <property type="nucleotide sequence ID" value="NC_048673.1"/>
</dbReference>
<dbReference type="KEGG" id="vg:55604533"/>
<dbReference type="Proteomes" id="UP000226092">
    <property type="component" value="Segment"/>
</dbReference>